<dbReference type="InterPro" id="IPR036640">
    <property type="entry name" value="ABC1_TM_sf"/>
</dbReference>
<dbReference type="Gene3D" id="1.20.1560.10">
    <property type="entry name" value="ABC transporter type 1, transmembrane domain"/>
    <property type="match status" value="1"/>
</dbReference>
<dbReference type="Proteomes" id="UP001251085">
    <property type="component" value="Unassembled WGS sequence"/>
</dbReference>
<dbReference type="SUPFAM" id="SSF90123">
    <property type="entry name" value="ABC transporter transmembrane region"/>
    <property type="match status" value="1"/>
</dbReference>
<dbReference type="InterPro" id="IPR050835">
    <property type="entry name" value="ABC_transporter_sub-D"/>
</dbReference>
<dbReference type="InterPro" id="IPR003439">
    <property type="entry name" value="ABC_transporter-like_ATP-bd"/>
</dbReference>
<dbReference type="InterPro" id="IPR017871">
    <property type="entry name" value="ABC_transporter-like_CS"/>
</dbReference>
<keyword evidence="11" id="KW-1185">Reference proteome</keyword>
<feature type="transmembrane region" description="Helical" evidence="8">
    <location>
        <begin position="23"/>
        <end position="49"/>
    </location>
</feature>
<comment type="caution">
    <text evidence="10">The sequence shown here is derived from an EMBL/GenBank/DDBJ whole genome shotgun (WGS) entry which is preliminary data.</text>
</comment>
<protein>
    <submittedName>
        <fullName evidence="10">ATP-binding cassette domain-containing protein</fullName>
    </submittedName>
</protein>
<dbReference type="SUPFAM" id="SSF52540">
    <property type="entry name" value="P-loop containing nucleoside triphosphate hydrolases"/>
    <property type="match status" value="1"/>
</dbReference>
<evidence type="ECO:0000256" key="1">
    <source>
        <dbReference type="ARBA" id="ARBA00004651"/>
    </source>
</evidence>
<feature type="transmembrane region" description="Helical" evidence="8">
    <location>
        <begin position="69"/>
        <end position="91"/>
    </location>
</feature>
<keyword evidence="6 8" id="KW-1133">Transmembrane helix</keyword>
<dbReference type="InterPro" id="IPR027417">
    <property type="entry name" value="P-loop_NTPase"/>
</dbReference>
<organism evidence="10 11">
    <name type="scientific">Paracoccus broussonetiae</name>
    <dbReference type="NCBI Taxonomy" id="3075834"/>
    <lineage>
        <taxon>Bacteria</taxon>
        <taxon>Pseudomonadati</taxon>
        <taxon>Pseudomonadota</taxon>
        <taxon>Alphaproteobacteria</taxon>
        <taxon>Rhodobacterales</taxon>
        <taxon>Paracoccaceae</taxon>
        <taxon>Paracoccus</taxon>
    </lineage>
</organism>
<dbReference type="InterPro" id="IPR003593">
    <property type="entry name" value="AAA+_ATPase"/>
</dbReference>
<keyword evidence="5 10" id="KW-0067">ATP-binding</keyword>
<dbReference type="PANTHER" id="PTHR11384">
    <property type="entry name" value="ATP-BINDING CASSETTE, SUB-FAMILY D MEMBER"/>
    <property type="match status" value="1"/>
</dbReference>
<evidence type="ECO:0000256" key="2">
    <source>
        <dbReference type="ARBA" id="ARBA00022448"/>
    </source>
</evidence>
<feature type="transmembrane region" description="Helical" evidence="8">
    <location>
        <begin position="153"/>
        <end position="174"/>
    </location>
</feature>
<dbReference type="Pfam" id="PF00005">
    <property type="entry name" value="ABC_tran"/>
    <property type="match status" value="1"/>
</dbReference>
<evidence type="ECO:0000259" key="9">
    <source>
        <dbReference type="PROSITE" id="PS50893"/>
    </source>
</evidence>
<gene>
    <name evidence="10" type="ORF">RM190_19545</name>
</gene>
<dbReference type="Gene3D" id="3.40.50.300">
    <property type="entry name" value="P-loop containing nucleotide triphosphate hydrolases"/>
    <property type="match status" value="1"/>
</dbReference>
<sequence>MERLSRFWGLLFAYWLSNRWREAWLLTIIIFAMTTLLSKAGVWVALASADFLSSLASFHSPDEGTDPGQAILLAGAAYLAIFLGRTAGLAARHFTSATLHRRARGWLVAQFNDAILSDGRIALDLMSDRSLSEGTPRMPDAIDQRVDECSANLYGGVIGLAMGLWGAVAAIWFVSSALIERSRAVPFLDRWGEMANGLLADRFGPGVAAHVNFVPGDYGSALLCLLLVAIYVPAITFIAWKLGHVLERLSIQRQRRDGAWRGELGVMLSRVDQMAAGRGERLQNRINGQLYTDLDRTWGKQNWLEAAMLLFNTLYSFLSSRLLAYLPALPSFMAGRLGFRDFVASSELTAELIGDLSWFINVMPAIATLKANATRLNELAAAIERVRNRQDFYAETGVSRFEHTRIQNGAVLGLRNLHLHHRGHDTAPFLAVPGLHLYPGDRVYLTGRNGCGKSSLLKAVAGIWPYGEGRVARRDGARLFFAGQDADLPDRLSLKALVTYPEGPERQSDIAVAATLSRVGLGDFVHCLGDSLHRGRNWRNVLSGGQKQRLVLARILLARPDILLLDEATAALDVDGVVDFHLTLCECLPDTAVLAVLHGETAPHAPDGEPFYTAMLEIRDGIGTLRPALADTYHAARHAAE</sequence>
<dbReference type="GO" id="GO:0005524">
    <property type="term" value="F:ATP binding"/>
    <property type="evidence" value="ECO:0007669"/>
    <property type="project" value="UniProtKB-KW"/>
</dbReference>
<accession>A0ABU3EII7</accession>
<evidence type="ECO:0000256" key="4">
    <source>
        <dbReference type="ARBA" id="ARBA00022741"/>
    </source>
</evidence>
<dbReference type="PROSITE" id="PS00211">
    <property type="entry name" value="ABC_TRANSPORTER_1"/>
    <property type="match status" value="1"/>
</dbReference>
<keyword evidence="7 8" id="KW-0472">Membrane</keyword>
<feature type="transmembrane region" description="Helical" evidence="8">
    <location>
        <begin position="306"/>
        <end position="326"/>
    </location>
</feature>
<evidence type="ECO:0000256" key="6">
    <source>
        <dbReference type="ARBA" id="ARBA00022989"/>
    </source>
</evidence>
<evidence type="ECO:0000313" key="11">
    <source>
        <dbReference type="Proteomes" id="UP001251085"/>
    </source>
</evidence>
<dbReference type="PROSITE" id="PS50893">
    <property type="entry name" value="ABC_TRANSPORTER_2"/>
    <property type="match status" value="1"/>
</dbReference>
<dbReference type="RefSeq" id="WP_311761155.1">
    <property type="nucleotide sequence ID" value="NZ_JAVRQI010000017.1"/>
</dbReference>
<evidence type="ECO:0000256" key="3">
    <source>
        <dbReference type="ARBA" id="ARBA00022692"/>
    </source>
</evidence>
<dbReference type="SMART" id="SM00382">
    <property type="entry name" value="AAA"/>
    <property type="match status" value="1"/>
</dbReference>
<keyword evidence="3 8" id="KW-0812">Transmembrane</keyword>
<evidence type="ECO:0000256" key="5">
    <source>
        <dbReference type="ARBA" id="ARBA00022840"/>
    </source>
</evidence>
<name>A0ABU3EII7_9RHOB</name>
<evidence type="ECO:0000256" key="7">
    <source>
        <dbReference type="ARBA" id="ARBA00023136"/>
    </source>
</evidence>
<dbReference type="PANTHER" id="PTHR11384:SF59">
    <property type="entry name" value="LYSOSOMAL COBALAMIN TRANSPORTER ABCD4"/>
    <property type="match status" value="1"/>
</dbReference>
<keyword evidence="4" id="KW-0547">Nucleotide-binding</keyword>
<feature type="transmembrane region" description="Helical" evidence="8">
    <location>
        <begin position="218"/>
        <end position="240"/>
    </location>
</feature>
<evidence type="ECO:0000256" key="8">
    <source>
        <dbReference type="SAM" id="Phobius"/>
    </source>
</evidence>
<dbReference type="EMBL" id="JAVRQI010000017">
    <property type="protein sequence ID" value="MDT1064066.1"/>
    <property type="molecule type" value="Genomic_DNA"/>
</dbReference>
<proteinExistence type="predicted"/>
<comment type="subcellular location">
    <subcellularLocation>
        <location evidence="1">Cell membrane</location>
        <topology evidence="1">Multi-pass membrane protein</topology>
    </subcellularLocation>
</comment>
<feature type="domain" description="ABC transporter" evidence="9">
    <location>
        <begin position="414"/>
        <end position="639"/>
    </location>
</feature>
<keyword evidence="2" id="KW-0813">Transport</keyword>
<evidence type="ECO:0000313" key="10">
    <source>
        <dbReference type="EMBL" id="MDT1064066.1"/>
    </source>
</evidence>
<reference evidence="11" key="1">
    <citation type="submission" date="2023-07" db="EMBL/GenBank/DDBJ databases">
        <title>Characterization of two Paracoccaceae strains isolated from Phycosphere and proposal of Xinfangfangia lacusdiani sp. nov.</title>
        <authorList>
            <person name="Deng Y."/>
            <person name="Zhang Y.Q."/>
        </authorList>
    </citation>
    <scope>NUCLEOTIDE SEQUENCE [LARGE SCALE GENOMIC DNA]</scope>
    <source>
        <strain evidence="11">CPCC 101403</strain>
    </source>
</reference>